<keyword evidence="3" id="KW-1185">Reference proteome</keyword>
<accession>A0A934VI18</accession>
<evidence type="ECO:0000313" key="2">
    <source>
        <dbReference type="EMBL" id="MBK1834588.1"/>
    </source>
</evidence>
<proteinExistence type="predicted"/>
<name>A0A934VI18_9BACT</name>
<dbReference type="InterPro" id="IPR007474">
    <property type="entry name" value="ApaG_domain"/>
</dbReference>
<dbReference type="PANTHER" id="PTHR14289:SF16">
    <property type="entry name" value="POLYMERASE DELTA-INTERACTING PROTEIN 2"/>
    <property type="match status" value="1"/>
</dbReference>
<evidence type="ECO:0000259" key="1">
    <source>
        <dbReference type="PROSITE" id="PS51087"/>
    </source>
</evidence>
<dbReference type="RefSeq" id="WP_377174687.1">
    <property type="nucleotide sequence ID" value="NZ_JBHUJA010000067.1"/>
</dbReference>
<dbReference type="Proteomes" id="UP000604083">
    <property type="component" value="Unassembled WGS sequence"/>
</dbReference>
<feature type="domain" description="ApaG" evidence="1">
    <location>
        <begin position="23"/>
        <end position="144"/>
    </location>
</feature>
<dbReference type="AlphaFoldDB" id="A0A934VI18"/>
<evidence type="ECO:0000313" key="3">
    <source>
        <dbReference type="Proteomes" id="UP000604083"/>
    </source>
</evidence>
<dbReference type="Pfam" id="PF04379">
    <property type="entry name" value="DUF525"/>
    <property type="match status" value="1"/>
</dbReference>
<gene>
    <name evidence="2" type="ORF">JIN78_10995</name>
</gene>
<reference evidence="2" key="1">
    <citation type="submission" date="2021-01" db="EMBL/GenBank/DDBJ databases">
        <title>Modified the classification status of verrucomicrobia.</title>
        <authorList>
            <person name="Feng X."/>
        </authorList>
    </citation>
    <scope>NUCLEOTIDE SEQUENCE</scope>
    <source>
        <strain evidence="2">KCTC 12986</strain>
    </source>
</reference>
<sequence>MPAWGLGKRGWQGKSDPVAGHWQEMAGLSVDVSEVVYVPSLDAPEDKPHPFVYFITILNEGSEEITFFGRKWIVREESEVFVLEGDGIVGEQPSLGPGERFSYNSYHVLAAKGWAEGAFYGLTESGRRISVPIPRFEMELPGWA</sequence>
<dbReference type="GO" id="GO:0070987">
    <property type="term" value="P:error-free translesion synthesis"/>
    <property type="evidence" value="ECO:0007669"/>
    <property type="project" value="TreeGrafter"/>
</dbReference>
<dbReference type="Gene3D" id="2.60.40.1470">
    <property type="entry name" value="ApaG domain"/>
    <property type="match status" value="1"/>
</dbReference>
<dbReference type="SUPFAM" id="SSF110069">
    <property type="entry name" value="ApaG-like"/>
    <property type="match status" value="1"/>
</dbReference>
<dbReference type="PANTHER" id="PTHR14289">
    <property type="entry name" value="F-BOX ONLY PROTEIN 3"/>
    <property type="match status" value="1"/>
</dbReference>
<dbReference type="InterPro" id="IPR036767">
    <property type="entry name" value="ApaG_sf"/>
</dbReference>
<protein>
    <submittedName>
        <fullName evidence="2">ApaG domain</fullName>
    </submittedName>
</protein>
<dbReference type="PROSITE" id="PS51087">
    <property type="entry name" value="APAG"/>
    <property type="match status" value="1"/>
</dbReference>
<dbReference type="EMBL" id="JAENIO010000027">
    <property type="protein sequence ID" value="MBK1834588.1"/>
    <property type="molecule type" value="Genomic_DNA"/>
</dbReference>
<comment type="caution">
    <text evidence="2">The sequence shown here is derived from an EMBL/GenBank/DDBJ whole genome shotgun (WGS) entry which is preliminary data.</text>
</comment>
<organism evidence="2 3">
    <name type="scientific">Roseibacillus ishigakijimensis</name>
    <dbReference type="NCBI Taxonomy" id="454146"/>
    <lineage>
        <taxon>Bacteria</taxon>
        <taxon>Pseudomonadati</taxon>
        <taxon>Verrucomicrobiota</taxon>
        <taxon>Verrucomicrobiia</taxon>
        <taxon>Verrucomicrobiales</taxon>
        <taxon>Verrucomicrobiaceae</taxon>
        <taxon>Roseibacillus</taxon>
    </lineage>
</organism>